<sequence>MAVYRDSKKCLRDWLVGRDDAARALHVSVQQLRALVDDGFIRPAARKGFFRLGSLIDGHVEAVRLGRIKAPHERGQCKAGHLKAVVTANGLHELAA</sequence>
<dbReference type="AlphaFoldDB" id="A0A2U2DIC1"/>
<name>A0A2U2DIC1_9HYPH</name>
<gene>
    <name evidence="1" type="ORF">DEM27_27080</name>
</gene>
<keyword evidence="2" id="KW-1185">Reference proteome</keyword>
<dbReference type="Proteomes" id="UP000245252">
    <property type="component" value="Unassembled WGS sequence"/>
</dbReference>
<proteinExistence type="predicted"/>
<dbReference type="OrthoDB" id="8400567at2"/>
<organism evidence="1 2">
    <name type="scientific">Metarhizobium album</name>
    <dbReference type="NCBI Taxonomy" id="2182425"/>
    <lineage>
        <taxon>Bacteria</taxon>
        <taxon>Pseudomonadati</taxon>
        <taxon>Pseudomonadota</taxon>
        <taxon>Alphaproteobacteria</taxon>
        <taxon>Hyphomicrobiales</taxon>
        <taxon>Rhizobiaceae</taxon>
        <taxon>Metarhizobium</taxon>
    </lineage>
</organism>
<protein>
    <submittedName>
        <fullName evidence="1">Uncharacterized protein</fullName>
    </submittedName>
</protein>
<evidence type="ECO:0000313" key="2">
    <source>
        <dbReference type="Proteomes" id="UP000245252"/>
    </source>
</evidence>
<comment type="caution">
    <text evidence="1">The sequence shown here is derived from an EMBL/GenBank/DDBJ whole genome shotgun (WGS) entry which is preliminary data.</text>
</comment>
<dbReference type="EMBL" id="QFBC01000018">
    <property type="protein sequence ID" value="PWE53044.1"/>
    <property type="molecule type" value="Genomic_DNA"/>
</dbReference>
<dbReference type="RefSeq" id="WP_109461378.1">
    <property type="nucleotide sequence ID" value="NZ_QFBC01000018.1"/>
</dbReference>
<evidence type="ECO:0000313" key="1">
    <source>
        <dbReference type="EMBL" id="PWE53044.1"/>
    </source>
</evidence>
<accession>A0A2U2DIC1</accession>
<reference evidence="1 2" key="1">
    <citation type="submission" date="2018-05" db="EMBL/GenBank/DDBJ databases">
        <title>The draft genome of strain NS-104.</title>
        <authorList>
            <person name="Hang P."/>
            <person name="Jiang J."/>
        </authorList>
    </citation>
    <scope>NUCLEOTIDE SEQUENCE [LARGE SCALE GENOMIC DNA]</scope>
    <source>
        <strain evidence="1 2">NS-104</strain>
    </source>
</reference>